<dbReference type="PANTHER" id="PTHR23028">
    <property type="entry name" value="ACETYLTRANSFERASE"/>
    <property type="match status" value="1"/>
</dbReference>
<evidence type="ECO:0000313" key="3">
    <source>
        <dbReference type="Proteomes" id="UP000469558"/>
    </source>
</evidence>
<dbReference type="OrthoDB" id="3363151at2759"/>
<dbReference type="InterPro" id="IPR050879">
    <property type="entry name" value="Acyltransferase_3"/>
</dbReference>
<feature type="transmembrane region" description="Helical" evidence="1">
    <location>
        <begin position="81"/>
        <end position="99"/>
    </location>
</feature>
<dbReference type="Proteomes" id="UP000469558">
    <property type="component" value="Unassembled WGS sequence"/>
</dbReference>
<keyword evidence="1" id="KW-1133">Transmembrane helix</keyword>
<dbReference type="AlphaFoldDB" id="A0A8T9C1T4"/>
<proteinExistence type="predicted"/>
<feature type="transmembrane region" description="Helical" evidence="1">
    <location>
        <begin position="393"/>
        <end position="414"/>
    </location>
</feature>
<feature type="transmembrane region" description="Helical" evidence="1">
    <location>
        <begin position="273"/>
        <end position="296"/>
    </location>
</feature>
<protein>
    <recommendedName>
        <fullName evidence="4">Acyltransferase 3 domain-containing protein</fullName>
    </recommendedName>
</protein>
<comment type="caution">
    <text evidence="2">The sequence shown here is derived from an EMBL/GenBank/DDBJ whole genome shotgun (WGS) entry which is preliminary data.</text>
</comment>
<feature type="transmembrane region" description="Helical" evidence="1">
    <location>
        <begin position="162"/>
        <end position="181"/>
    </location>
</feature>
<feature type="transmembrane region" description="Helical" evidence="1">
    <location>
        <begin position="365"/>
        <end position="387"/>
    </location>
</feature>
<keyword evidence="3" id="KW-1185">Reference proteome</keyword>
<keyword evidence="1" id="KW-0812">Transmembrane</keyword>
<dbReference type="EMBL" id="QGMK01000913">
    <property type="protein sequence ID" value="TVY75922.1"/>
    <property type="molecule type" value="Genomic_DNA"/>
</dbReference>
<sequence length="438" mass="50320">MESIRKVSSIILPKTRNPEHESEYLVGLKGAFALQAFVWMFLQTFVPATINGVDAESNVPGPEYQVVLRKVLSVLFWNENLIYSAFIIISARCISIPFIKNATSAQVAGSLFRRGIRLFFPAAVSLALVYIIFSSIGYEYLSTYKTKSGNTMIEDIYQIPNALVYFNSIFNLFWVTTNYGTQAAAQAFPTQTLWVISAVFQQSYTVYMAEVIIPYTRSSWRIKGYFVFILTAFWVQSWAWFSITGLMLADMVHNMDYKAKAQRGIHIWKQYRCPTWIPCVLVMGAGYLMEYIYVAWRPEYQNREFEGHAGLYYSGGLNSNYDIHQPQARDDNYLILAGFMFLLESYDTLQTILRNPLLTYLGRRALSWFILQSIIAYTAGIKLWLHLTGTKHWAVASANVVCLLVCLVVTIPSAEIFHRLIDRPSQWLARRAYQWIKS</sequence>
<accession>A0A8T9C1T4</accession>
<gene>
    <name evidence="2" type="ORF">LSUE1_G005119</name>
</gene>
<evidence type="ECO:0008006" key="4">
    <source>
        <dbReference type="Google" id="ProtNLM"/>
    </source>
</evidence>
<dbReference type="PANTHER" id="PTHR23028:SF134">
    <property type="entry name" value="PUTATIVE (AFU_ORTHOLOGUE AFUA_4G08520)-RELATED"/>
    <property type="match status" value="1"/>
</dbReference>
<reference evidence="2 3" key="1">
    <citation type="submission" date="2018-05" db="EMBL/GenBank/DDBJ databases">
        <title>Genome sequencing and assembly of the regulated plant pathogen Lachnellula willkommii and related sister species for the development of diagnostic species identification markers.</title>
        <authorList>
            <person name="Giroux E."/>
            <person name="Bilodeau G."/>
        </authorList>
    </citation>
    <scope>NUCLEOTIDE SEQUENCE [LARGE SCALE GENOMIC DNA]</scope>
    <source>
        <strain evidence="2 3">CBS 268.59</strain>
    </source>
</reference>
<evidence type="ECO:0000313" key="2">
    <source>
        <dbReference type="EMBL" id="TVY75922.1"/>
    </source>
</evidence>
<feature type="transmembrane region" description="Helical" evidence="1">
    <location>
        <begin position="119"/>
        <end position="142"/>
    </location>
</feature>
<feature type="transmembrane region" description="Helical" evidence="1">
    <location>
        <begin position="225"/>
        <end position="252"/>
    </location>
</feature>
<evidence type="ECO:0000256" key="1">
    <source>
        <dbReference type="SAM" id="Phobius"/>
    </source>
</evidence>
<organism evidence="2 3">
    <name type="scientific">Lachnellula suecica</name>
    <dbReference type="NCBI Taxonomy" id="602035"/>
    <lineage>
        <taxon>Eukaryota</taxon>
        <taxon>Fungi</taxon>
        <taxon>Dikarya</taxon>
        <taxon>Ascomycota</taxon>
        <taxon>Pezizomycotina</taxon>
        <taxon>Leotiomycetes</taxon>
        <taxon>Helotiales</taxon>
        <taxon>Lachnaceae</taxon>
        <taxon>Lachnellula</taxon>
    </lineage>
</organism>
<keyword evidence="1" id="KW-0472">Membrane</keyword>
<name>A0A8T9C1T4_9HELO</name>
<feature type="transmembrane region" description="Helical" evidence="1">
    <location>
        <begin position="24"/>
        <end position="42"/>
    </location>
</feature>